<reference evidence="2" key="1">
    <citation type="submission" date="2018-05" db="EMBL/GenBank/DDBJ databases">
        <authorList>
            <person name="Lanie J.A."/>
            <person name="Ng W.-L."/>
            <person name="Kazmierczak K.M."/>
            <person name="Andrzejewski T.M."/>
            <person name="Davidsen T.M."/>
            <person name="Wayne K.J."/>
            <person name="Tettelin H."/>
            <person name="Glass J.I."/>
            <person name="Rusch D."/>
            <person name="Podicherti R."/>
            <person name="Tsui H.-C.T."/>
            <person name="Winkler M.E."/>
        </authorList>
    </citation>
    <scope>NUCLEOTIDE SEQUENCE</scope>
</reference>
<feature type="domain" description="Aminotransferase class V" evidence="1">
    <location>
        <begin position="67"/>
        <end position="344"/>
    </location>
</feature>
<protein>
    <recommendedName>
        <fullName evidence="1">Aminotransferase class V domain-containing protein</fullName>
    </recommendedName>
</protein>
<organism evidence="2">
    <name type="scientific">marine metagenome</name>
    <dbReference type="NCBI Taxonomy" id="408172"/>
    <lineage>
        <taxon>unclassified sequences</taxon>
        <taxon>metagenomes</taxon>
        <taxon>ecological metagenomes</taxon>
    </lineage>
</organism>
<dbReference type="Gene3D" id="3.90.1150.10">
    <property type="entry name" value="Aspartate Aminotransferase, domain 1"/>
    <property type="match status" value="1"/>
</dbReference>
<gene>
    <name evidence="2" type="ORF">METZ01_LOCUS11947</name>
</gene>
<accession>A0A381P075</accession>
<dbReference type="Pfam" id="PF00266">
    <property type="entry name" value="Aminotran_5"/>
    <property type="match status" value="1"/>
</dbReference>
<dbReference type="InterPro" id="IPR015424">
    <property type="entry name" value="PyrdxlP-dep_Trfase"/>
</dbReference>
<dbReference type="Gene3D" id="3.40.640.10">
    <property type="entry name" value="Type I PLP-dependent aspartate aminotransferase-like (Major domain)"/>
    <property type="match status" value="1"/>
</dbReference>
<sequence>MLNIAPEPIPSSSIELGNRSLFDQITAKSYLNYAAFTPPSNLIKTTMDHWFETYSSLGAGAYMLWANQRDRLREKLALLLGCNKDDIGLGGSTSSLISDISLMIDWKKNDRILVFNGDFPSVITPFKSTASIFDLEIVMHELDSFYHSPEEGLANIEKELKKGLRLIAVSSTQFQTGLLMPIKEISLLCKKYGAEILVDAAQSAGAIDFNVEEQQINYLMAPTHKWLMGSEGSAILYVSPESMSKLVLRRTGWMSFKDGEQFLFGKPNLLRYDLEARQKPSIVEMGMTNSLGFASLEAGITCHLHLGMDRIATHIQSLHDHLEEGLTNLGFKSFRTKYKEGRSSLLGMLPPDGYETPTIFAEMIANKISISQPDGYLRFAPSWPTNNSEITHIIDVAKSFLSK</sequence>
<dbReference type="PANTHER" id="PTHR43586:SF15">
    <property type="entry name" value="BLR3095 PROTEIN"/>
    <property type="match status" value="1"/>
</dbReference>
<name>A0A381P075_9ZZZZ</name>
<dbReference type="InterPro" id="IPR015422">
    <property type="entry name" value="PyrdxlP-dep_Trfase_small"/>
</dbReference>
<dbReference type="AlphaFoldDB" id="A0A381P075"/>
<dbReference type="InterPro" id="IPR000192">
    <property type="entry name" value="Aminotrans_V_dom"/>
</dbReference>
<dbReference type="EMBL" id="UINC01000663">
    <property type="protein sequence ID" value="SUZ59093.1"/>
    <property type="molecule type" value="Genomic_DNA"/>
</dbReference>
<evidence type="ECO:0000259" key="1">
    <source>
        <dbReference type="Pfam" id="PF00266"/>
    </source>
</evidence>
<dbReference type="PANTHER" id="PTHR43586">
    <property type="entry name" value="CYSTEINE DESULFURASE"/>
    <property type="match status" value="1"/>
</dbReference>
<dbReference type="SUPFAM" id="SSF53383">
    <property type="entry name" value="PLP-dependent transferases"/>
    <property type="match status" value="1"/>
</dbReference>
<proteinExistence type="predicted"/>
<evidence type="ECO:0000313" key="2">
    <source>
        <dbReference type="EMBL" id="SUZ59093.1"/>
    </source>
</evidence>
<dbReference type="InterPro" id="IPR015421">
    <property type="entry name" value="PyrdxlP-dep_Trfase_major"/>
</dbReference>